<evidence type="ECO:0000313" key="11">
    <source>
        <dbReference type="EMBL" id="STO32096.1"/>
    </source>
</evidence>
<dbReference type="GO" id="GO:0003677">
    <property type="term" value="F:DNA binding"/>
    <property type="evidence" value="ECO:0007669"/>
    <property type="project" value="UniProtKB-UniRule"/>
</dbReference>
<dbReference type="Pfam" id="PF01192">
    <property type="entry name" value="RNA_pol_Rpb6"/>
    <property type="match status" value="1"/>
</dbReference>
<dbReference type="Proteomes" id="UP000255328">
    <property type="component" value="Unassembled WGS sequence"/>
</dbReference>
<dbReference type="InterPro" id="IPR006110">
    <property type="entry name" value="Pol_omega/Rpo6/RPB6"/>
</dbReference>
<reference evidence="11 12" key="1">
    <citation type="submission" date="2018-06" db="EMBL/GenBank/DDBJ databases">
        <authorList>
            <consortium name="Pathogen Informatics"/>
            <person name="Doyle S."/>
        </authorList>
    </citation>
    <scope>NUCLEOTIDE SEQUENCE [LARGE SCALE GENOMIC DNA]</scope>
    <source>
        <strain evidence="11 12">NCTC10723</strain>
    </source>
</reference>
<dbReference type="Gene3D" id="3.90.940.10">
    <property type="match status" value="1"/>
</dbReference>
<protein>
    <recommendedName>
        <fullName evidence="3 10">DNA-directed RNA polymerase subunit omega</fullName>
        <shortName evidence="10">RNAP omega subunit</shortName>
        <ecNumber evidence="2 10">2.7.7.6</ecNumber>
    </recommendedName>
    <alternativeName>
        <fullName evidence="10">RNA polymerase omega subunit</fullName>
    </alternativeName>
    <alternativeName>
        <fullName evidence="8 10">Transcriptase subunit omega</fullName>
    </alternativeName>
</protein>
<dbReference type="PANTHER" id="PTHR34476:SF1">
    <property type="entry name" value="DNA-DIRECTED RNA POLYMERASE SUBUNIT OMEGA"/>
    <property type="match status" value="1"/>
</dbReference>
<evidence type="ECO:0000256" key="1">
    <source>
        <dbReference type="ARBA" id="ARBA00006711"/>
    </source>
</evidence>
<dbReference type="SMART" id="SM01409">
    <property type="entry name" value="RNA_pol_Rpb6"/>
    <property type="match status" value="1"/>
</dbReference>
<dbReference type="NCBIfam" id="TIGR00690">
    <property type="entry name" value="rpoZ"/>
    <property type="match status" value="1"/>
</dbReference>
<dbReference type="EC" id="2.7.7.6" evidence="2 10"/>
<keyword evidence="6 10" id="KW-0548">Nucleotidyltransferase</keyword>
<dbReference type="RefSeq" id="WP_115270975.1">
    <property type="nucleotide sequence ID" value="NZ_CASFEE010000043.1"/>
</dbReference>
<dbReference type="GO" id="GO:0000428">
    <property type="term" value="C:DNA-directed RNA polymerase complex"/>
    <property type="evidence" value="ECO:0007669"/>
    <property type="project" value="UniProtKB-KW"/>
</dbReference>
<evidence type="ECO:0000256" key="4">
    <source>
        <dbReference type="ARBA" id="ARBA00022478"/>
    </source>
</evidence>
<comment type="similarity">
    <text evidence="1 10">Belongs to the RNA polymerase subunit omega family.</text>
</comment>
<proteinExistence type="inferred from homology"/>
<comment type="function">
    <text evidence="10">Promotes RNA polymerase assembly. Latches the N- and C-terminal regions of the beta' subunit thereby facilitating its interaction with the beta and alpha subunits.</text>
</comment>
<sequence>MKKEIIYDELLEKIPNKYILTIVSGQRARQIGKGDSLLTKCSKKDTDVKKAFREILAGKIGYEIVEDKVGE</sequence>
<accession>A0A377GYU5</accession>
<keyword evidence="12" id="KW-1185">Reference proteome</keyword>
<organism evidence="11 12">
    <name type="scientific">Fusobacterium necrogenes</name>
    <dbReference type="NCBI Taxonomy" id="858"/>
    <lineage>
        <taxon>Bacteria</taxon>
        <taxon>Fusobacteriati</taxon>
        <taxon>Fusobacteriota</taxon>
        <taxon>Fusobacteriia</taxon>
        <taxon>Fusobacteriales</taxon>
        <taxon>Fusobacteriaceae</taxon>
        <taxon>Fusobacterium</taxon>
    </lineage>
</organism>
<keyword evidence="7 10" id="KW-0804">Transcription</keyword>
<evidence type="ECO:0000256" key="10">
    <source>
        <dbReference type="HAMAP-Rule" id="MF_00366"/>
    </source>
</evidence>
<keyword evidence="4 10" id="KW-0240">DNA-directed RNA polymerase</keyword>
<evidence type="ECO:0000256" key="6">
    <source>
        <dbReference type="ARBA" id="ARBA00022695"/>
    </source>
</evidence>
<dbReference type="OrthoDB" id="90552at2"/>
<evidence type="ECO:0000256" key="3">
    <source>
        <dbReference type="ARBA" id="ARBA00013725"/>
    </source>
</evidence>
<evidence type="ECO:0000256" key="5">
    <source>
        <dbReference type="ARBA" id="ARBA00022679"/>
    </source>
</evidence>
<dbReference type="AlphaFoldDB" id="A0A377GYU5"/>
<comment type="subunit">
    <text evidence="10">The RNAP catalytic core consists of 2 alpha, 1 beta, 1 beta' and 1 omega subunit. When a sigma factor is associated with the core the holoenzyme is formed, which can initiate transcription.</text>
</comment>
<evidence type="ECO:0000256" key="2">
    <source>
        <dbReference type="ARBA" id="ARBA00012418"/>
    </source>
</evidence>
<name>A0A377GYU5_9FUSO</name>
<evidence type="ECO:0000256" key="7">
    <source>
        <dbReference type="ARBA" id="ARBA00023163"/>
    </source>
</evidence>
<evidence type="ECO:0000256" key="9">
    <source>
        <dbReference type="ARBA" id="ARBA00048552"/>
    </source>
</evidence>
<keyword evidence="5 10" id="KW-0808">Transferase</keyword>
<dbReference type="SUPFAM" id="SSF63562">
    <property type="entry name" value="RPB6/omega subunit-like"/>
    <property type="match status" value="1"/>
</dbReference>
<dbReference type="InterPro" id="IPR036161">
    <property type="entry name" value="RPB6/omega-like_sf"/>
</dbReference>
<evidence type="ECO:0000256" key="8">
    <source>
        <dbReference type="ARBA" id="ARBA00029924"/>
    </source>
</evidence>
<gene>
    <name evidence="10" type="primary">rpoZ</name>
    <name evidence="11" type="ORF">NCTC10723_01568</name>
</gene>
<dbReference type="EMBL" id="UGGU01000003">
    <property type="protein sequence ID" value="STO32096.1"/>
    <property type="molecule type" value="Genomic_DNA"/>
</dbReference>
<dbReference type="InterPro" id="IPR003716">
    <property type="entry name" value="DNA-dir_RNA_pol_omega"/>
</dbReference>
<dbReference type="GO" id="GO:0003899">
    <property type="term" value="F:DNA-directed RNA polymerase activity"/>
    <property type="evidence" value="ECO:0007669"/>
    <property type="project" value="UniProtKB-UniRule"/>
</dbReference>
<dbReference type="PANTHER" id="PTHR34476">
    <property type="entry name" value="DNA-DIRECTED RNA POLYMERASE SUBUNIT OMEGA"/>
    <property type="match status" value="1"/>
</dbReference>
<dbReference type="HAMAP" id="MF_00366">
    <property type="entry name" value="RNApol_bact_RpoZ"/>
    <property type="match status" value="1"/>
</dbReference>
<evidence type="ECO:0000313" key="12">
    <source>
        <dbReference type="Proteomes" id="UP000255328"/>
    </source>
</evidence>
<comment type="catalytic activity">
    <reaction evidence="9 10">
        <text>RNA(n) + a ribonucleoside 5'-triphosphate = RNA(n+1) + diphosphate</text>
        <dbReference type="Rhea" id="RHEA:21248"/>
        <dbReference type="Rhea" id="RHEA-COMP:14527"/>
        <dbReference type="Rhea" id="RHEA-COMP:17342"/>
        <dbReference type="ChEBI" id="CHEBI:33019"/>
        <dbReference type="ChEBI" id="CHEBI:61557"/>
        <dbReference type="ChEBI" id="CHEBI:140395"/>
        <dbReference type="EC" id="2.7.7.6"/>
    </reaction>
</comment>
<dbReference type="GO" id="GO:0006351">
    <property type="term" value="P:DNA-templated transcription"/>
    <property type="evidence" value="ECO:0007669"/>
    <property type="project" value="UniProtKB-UniRule"/>
</dbReference>